<evidence type="ECO:0000313" key="3">
    <source>
        <dbReference type="EMBL" id="ARN21937.1"/>
    </source>
</evidence>
<feature type="region of interest" description="Disordered" evidence="1">
    <location>
        <begin position="18"/>
        <end position="48"/>
    </location>
</feature>
<keyword evidence="4" id="KW-1185">Reference proteome</keyword>
<keyword evidence="2" id="KW-0732">Signal</keyword>
<proteinExistence type="predicted"/>
<feature type="signal peptide" evidence="2">
    <location>
        <begin position="1"/>
        <end position="20"/>
    </location>
</feature>
<reference evidence="3 4" key="1">
    <citation type="submission" date="2016-04" db="EMBL/GenBank/DDBJ databases">
        <title>Complete genome sequence of natural rubber-degrading, novel Gram-negative bacterium, Rhizobacter gummiphilus strain NS21.</title>
        <authorList>
            <person name="Tabata M."/>
            <person name="Kasai D."/>
            <person name="Fukuda M."/>
        </authorList>
    </citation>
    <scope>NUCLEOTIDE SEQUENCE [LARGE SCALE GENOMIC DNA]</scope>
    <source>
        <strain evidence="3 4">NS21</strain>
    </source>
</reference>
<evidence type="ECO:0000256" key="2">
    <source>
        <dbReference type="SAM" id="SignalP"/>
    </source>
</evidence>
<gene>
    <name evidence="3" type="ORF">A4W93_19665</name>
</gene>
<feature type="chain" id="PRO_5044292458" evidence="2">
    <location>
        <begin position="21"/>
        <end position="170"/>
    </location>
</feature>
<feature type="compositionally biased region" description="Low complexity" evidence="1">
    <location>
        <begin position="18"/>
        <end position="29"/>
    </location>
</feature>
<evidence type="ECO:0000313" key="4">
    <source>
        <dbReference type="Proteomes" id="UP000193427"/>
    </source>
</evidence>
<accession>A0A1W6LCK8</accession>
<dbReference type="Proteomes" id="UP000193427">
    <property type="component" value="Chromosome"/>
</dbReference>
<organism evidence="3 4">
    <name type="scientific">Piscinibacter gummiphilus</name>
    <dbReference type="NCBI Taxonomy" id="946333"/>
    <lineage>
        <taxon>Bacteria</taxon>
        <taxon>Pseudomonadati</taxon>
        <taxon>Pseudomonadota</taxon>
        <taxon>Betaproteobacteria</taxon>
        <taxon>Burkholderiales</taxon>
        <taxon>Sphaerotilaceae</taxon>
        <taxon>Piscinibacter</taxon>
    </lineage>
</organism>
<evidence type="ECO:0000256" key="1">
    <source>
        <dbReference type="SAM" id="MobiDB-lite"/>
    </source>
</evidence>
<dbReference type="EMBL" id="CP015118">
    <property type="protein sequence ID" value="ARN21937.1"/>
    <property type="molecule type" value="Genomic_DNA"/>
</dbReference>
<sequence>MKTEVLLLLAALCCAGPAAAQPSGPGSTGKPQPGSGAGYHDPRSQFPPLKEREGVVSWNLLSSVTTRVEGAFVRPVYPKAVQALNNREVTVQGFMMPLEPGKQQKHFLLSAVPTTCSFCTPAGPEGLIEVKSKGPVTFSQEAVTVRGKMSVLPSDPYGMFYRLADGQLVK</sequence>
<protein>
    <submittedName>
        <fullName evidence="3">Uncharacterized protein</fullName>
    </submittedName>
</protein>
<dbReference type="InterPro" id="IPR021727">
    <property type="entry name" value="DUF3299"/>
</dbReference>
<dbReference type="STRING" id="946333.A4W93_19665"/>
<dbReference type="Pfam" id="PF11736">
    <property type="entry name" value="DUF3299"/>
    <property type="match status" value="1"/>
</dbReference>
<dbReference type="RefSeq" id="WP_085752234.1">
    <property type="nucleotide sequence ID" value="NZ_BSPR01000006.1"/>
</dbReference>
<dbReference type="KEGG" id="rgu:A4W93_19665"/>
<dbReference type="OrthoDB" id="5793250at2"/>
<dbReference type="AlphaFoldDB" id="A0A1W6LCK8"/>
<dbReference type="Gene3D" id="2.40.50.870">
    <property type="entry name" value="Protein of unknown function (DUF3299)"/>
    <property type="match status" value="1"/>
</dbReference>
<name>A0A1W6LCK8_9BURK</name>